<gene>
    <name evidence="1" type="ORF">F1649_10540</name>
</gene>
<evidence type="ECO:0000313" key="1">
    <source>
        <dbReference type="EMBL" id="KAA8482914.1"/>
    </source>
</evidence>
<comment type="caution">
    <text evidence="1">The sequence shown here is derived from an EMBL/GenBank/DDBJ whole genome shotgun (WGS) entry which is preliminary data.</text>
</comment>
<proteinExistence type="predicted"/>
<evidence type="ECO:0000313" key="2">
    <source>
        <dbReference type="Proteomes" id="UP000322918"/>
    </source>
</evidence>
<dbReference type="EMBL" id="VWNE01000014">
    <property type="protein sequence ID" value="KAA8482914.1"/>
    <property type="molecule type" value="Genomic_DNA"/>
</dbReference>
<sequence length="428" mass="46755">MTGLQASAVHNMVLDTAKGVQVAGFINHTEGPVRGIQVAGLHNYARKLQGIQIGLVNMADTSEGASIGLVNIVRNGHYRISIAANDAMNTNFSLQTGTSRFYSAIKAGLNINPSEKMYAFGLGIGREFFPLRKLSLLTGIDYMIANADGSWDGRWVRFETTLNLKLFNRLEVFAGPVFNHFRYSGSYAAGGYKNIVHAPVYKEPDEIYTSQPPLMNSHPQRNWIGWQGGVALRSSFKAPVHPVSSLTDRNTNWSLEVGISGGIAWDYPYGFASGADVRLIRHLGGNIDAIFTAGVVRLAVASGDISSRIAISTPGKVYYISFIDRTFLGVPVKGGVRALLGRSFYVAGEAGIGFCNSDGIVFEDPETPEEIKHKVNTWVPGNTSFVYSPSLGFAFRNGLDLAFKFEDFAKYPVTKQFAVRLAYNLKIK</sequence>
<keyword evidence="2" id="KW-1185">Reference proteome</keyword>
<dbReference type="RefSeq" id="WP_141814271.1">
    <property type="nucleotide sequence ID" value="NZ_VFPL01000001.1"/>
</dbReference>
<dbReference type="AlphaFoldDB" id="A0A5M9HC73"/>
<dbReference type="Proteomes" id="UP000322918">
    <property type="component" value="Unassembled WGS sequence"/>
</dbReference>
<dbReference type="OrthoDB" id="5505971at2"/>
<protein>
    <submittedName>
        <fullName evidence="1">Uncharacterized protein</fullName>
    </submittedName>
</protein>
<accession>A0A5M9HC73</accession>
<name>A0A5M9HC73_9SPHI</name>
<organism evidence="1 2">
    <name type="scientific">Arcticibacter tournemirensis</name>
    <dbReference type="NCBI Taxonomy" id="699437"/>
    <lineage>
        <taxon>Bacteria</taxon>
        <taxon>Pseudomonadati</taxon>
        <taxon>Bacteroidota</taxon>
        <taxon>Sphingobacteriia</taxon>
        <taxon>Sphingobacteriales</taxon>
        <taxon>Sphingobacteriaceae</taxon>
        <taxon>Arcticibacter</taxon>
    </lineage>
</organism>
<reference evidence="1 2" key="1">
    <citation type="submission" date="2019-09" db="EMBL/GenBank/DDBJ databases">
        <title>Pararcticibacter amylolyticus gen. nov., sp. nov., isolated from a rottenly hemp rope, and reclassification of Pedobacter tournemirensis as Pararcticibacter tournemirensis comb. nov.</title>
        <authorList>
            <person name="Cai Y."/>
        </authorList>
    </citation>
    <scope>NUCLEOTIDE SEQUENCE [LARGE SCALE GENOMIC DNA]</scope>
    <source>
        <strain evidence="1 2">TF5-37.2-LB10</strain>
    </source>
</reference>